<feature type="compositionally biased region" description="Acidic residues" evidence="1">
    <location>
        <begin position="765"/>
        <end position="788"/>
    </location>
</feature>
<evidence type="ECO:0000256" key="1">
    <source>
        <dbReference type="SAM" id="MobiDB-lite"/>
    </source>
</evidence>
<feature type="compositionally biased region" description="Acidic residues" evidence="1">
    <location>
        <begin position="810"/>
        <end position="819"/>
    </location>
</feature>
<evidence type="ECO:0000313" key="3">
    <source>
        <dbReference type="Proteomes" id="UP001552521"/>
    </source>
</evidence>
<proteinExistence type="predicted"/>
<comment type="caution">
    <text evidence="2">The sequence shown here is derived from an EMBL/GenBank/DDBJ whole genome shotgun (WGS) entry which is preliminary data.</text>
</comment>
<feature type="region of interest" description="Disordered" evidence="1">
    <location>
        <begin position="832"/>
        <end position="857"/>
    </location>
</feature>
<gene>
    <name evidence="2" type="ORF">AB0K36_14700</name>
</gene>
<sequence length="1539" mass="164406">MSVNLDAARAHQEVRDARMARDRSRAELAMCLKRMLAGDPDLGTEPVDAAHNDAAAQERRHDAAREAYAELASAEPQLWDDSGADPLLLLPLRLETVYRNAGEAALELLIRAYPDDIDIDSHDPTLTAAERAATEAYWHEVWAAGPHYERRQSAWTQLVAAIGPGRAVWAVKALRPSRPEPPDTETPVGAIGPSPEPWAAQPQMREDTWTQPARSYVLPDRLVFSGYSEADDNRQLELVWREEGAPVPEVLDVGPGQDSPVPPAWLSDFDEAVRVGMGVKVLIEGEMRPDFALVTVTGVRGGTSEHTAELVGTLLDAHRCTDGLAVLPTGTPTNNTEATRSAWRTRMPPPAPEEADAQRIALGDLAPGDPQAAARTTLALGPAAGRVLAETADGLDIDDHDLLTQLHAAIGAMAAASTRWRDYDAEAPVDLTFLVSHFIDHVRARGQLPTLRVGRQPYGILPVTSLDLWRGTEVDLRILDHIQAFRSFAELQSSRSPSVGRWGNADEVINELLHRLPASRRVRFVQQVPVDPPFLPVPDTPVGVPNKSNFAWLDPPDTAIPPFPLEFSVTTEATPELQELLNAGPLVTLFGVLREIGQARSQQGDVPPEVLQRMFDLAPAFKGLREGRLGLWYHFAGIVLYMYYQRLDQRAQSGGALDSVVSLLDDRLTVSDGTVPDLFDWAATAIDQLAVAEGLAYGDLPRLERLLCEVLDTQSHRLDAWITSVASARLDRLRRDRPEGTHLGAYGWVTDLHPRGWEPPSVPTDPEDDGTVDDGTVDDGTVDGESQEGGEQAPEGGEEQAPEGSGEQAPEGEDEVPQDEEARQAWLIGEIPADTGDGSENDSGEAPAPGQDSDGYLVAPSMHQATTAAVLRSGWLSHADDQAFCIDLTASRVRKALAVVDGIRSGQPLGALLGYRLERALHDAHLDRLINAFRTGYPTPHPAEPDAPGSEEARTATAARDVVDGQALVADFTAHGRTLQDLDSLTSHLSADLLPLLDQALPLVNDLEATVDAVGDLLLAESVHHLVGGNPMRAGQAADGISHGDNLPQEFEVLRTPRAAVDVTHRLGLLAPATGTDGWAADRPLAALDPALERWCQTCLGPASGWSFAFGDPDSPTPVGLADLGVCALEVVLGAGLFGNRADQASAALGDPDATLARRLLRKAPTGVQVTEAGAARFAELQLLCRALADVLAAGRPLLVTDLDTAAGADWSSADLPELAGRITAWHEAVTSALAGLDEDSEELPEAADEVVRRLEVLAGLGIPDALPMSGAEQVDALGEQARAVLGRFRAEPLSPLPGPPPQEPSAVLEWVTQLRAAISSVFGRALPVLPVLRLNGSTAASALTGPAPQGADEEAVADWLLEMERVRPQARVLGDALAAAETLAGTGPCSAVVAQVPAGQQWIARGPAPVPSGSHPAPHHCAVLRADGAADPGQIAGLVVDAWTETVPEPARGDPGEQEELGGLAFHYNQPDARAPQALLLALPPDPARGWRMQDVHAVVEETFALARLRGMDLNDLFALRGLLPVQWLRPEHGMLPL</sequence>
<reference evidence="2 3" key="1">
    <citation type="submission" date="2024-06" db="EMBL/GenBank/DDBJ databases">
        <title>The Natural Products Discovery Center: Release of the First 8490 Sequenced Strains for Exploring Actinobacteria Biosynthetic Diversity.</title>
        <authorList>
            <person name="Kalkreuter E."/>
            <person name="Kautsar S.A."/>
            <person name="Yang D."/>
            <person name="Bader C.D."/>
            <person name="Teijaro C.N."/>
            <person name="Fluegel L."/>
            <person name="Davis C.M."/>
            <person name="Simpson J.R."/>
            <person name="Lauterbach L."/>
            <person name="Steele A.D."/>
            <person name="Gui C."/>
            <person name="Meng S."/>
            <person name="Li G."/>
            <person name="Viehrig K."/>
            <person name="Ye F."/>
            <person name="Su P."/>
            <person name="Kiefer A.F."/>
            <person name="Nichols A."/>
            <person name="Cepeda A.J."/>
            <person name="Yan W."/>
            <person name="Fan B."/>
            <person name="Jiang Y."/>
            <person name="Adhikari A."/>
            <person name="Zheng C.-J."/>
            <person name="Schuster L."/>
            <person name="Cowan T.M."/>
            <person name="Smanski M.J."/>
            <person name="Chevrette M.G."/>
            <person name="De Carvalho L.P.S."/>
            <person name="Shen B."/>
        </authorList>
    </citation>
    <scope>NUCLEOTIDE SEQUENCE [LARGE SCALE GENOMIC DNA]</scope>
    <source>
        <strain evidence="2 3">NPDC049344</strain>
    </source>
</reference>
<keyword evidence="3" id="KW-1185">Reference proteome</keyword>
<dbReference type="Proteomes" id="UP001552521">
    <property type="component" value="Unassembled WGS sequence"/>
</dbReference>
<name>A0ABV3HTY6_9ACTN</name>
<protein>
    <submittedName>
        <fullName evidence="2">Uncharacterized protein</fullName>
    </submittedName>
</protein>
<evidence type="ECO:0000313" key="2">
    <source>
        <dbReference type="EMBL" id="MEV4682017.1"/>
    </source>
</evidence>
<feature type="region of interest" description="Disordered" evidence="1">
    <location>
        <begin position="936"/>
        <end position="956"/>
    </location>
</feature>
<feature type="region of interest" description="Disordered" evidence="1">
    <location>
        <begin position="740"/>
        <end position="820"/>
    </location>
</feature>
<dbReference type="RefSeq" id="WP_364593280.1">
    <property type="nucleotide sequence ID" value="NZ_JBFAQK010000016.1"/>
</dbReference>
<organism evidence="2 3">
    <name type="scientific">Streptomyces kurssanovii</name>
    <dbReference type="NCBI Taxonomy" id="67312"/>
    <lineage>
        <taxon>Bacteria</taxon>
        <taxon>Bacillati</taxon>
        <taxon>Actinomycetota</taxon>
        <taxon>Actinomycetes</taxon>
        <taxon>Kitasatosporales</taxon>
        <taxon>Streptomycetaceae</taxon>
        <taxon>Streptomyces</taxon>
    </lineage>
</organism>
<dbReference type="EMBL" id="JBFAQK010000016">
    <property type="protein sequence ID" value="MEV4682017.1"/>
    <property type="molecule type" value="Genomic_DNA"/>
</dbReference>
<accession>A0ABV3HTY6</accession>